<organism evidence="3 4">
    <name type="scientific">Flavobacterium litorale</name>
    <dbReference type="NCBI Taxonomy" id="2856519"/>
    <lineage>
        <taxon>Bacteria</taxon>
        <taxon>Pseudomonadati</taxon>
        <taxon>Bacteroidota</taxon>
        <taxon>Flavobacteriia</taxon>
        <taxon>Flavobacteriales</taxon>
        <taxon>Flavobacteriaceae</taxon>
        <taxon>Flavobacterium</taxon>
    </lineage>
</organism>
<dbReference type="InterPro" id="IPR025665">
    <property type="entry name" value="Beta-barrel_OMP_2"/>
</dbReference>
<reference evidence="3 4" key="1">
    <citation type="submission" date="2021-07" db="EMBL/GenBank/DDBJ databases">
        <title>Flavobacterium WSW3-B6 sp.nov, isolated from seaweed.</title>
        <authorList>
            <person name="Muhammad N."/>
            <person name="Ho H."/>
            <person name="Lee Y.-J."/>
            <person name="Nguyen T."/>
            <person name="Ho J."/>
            <person name="Kim S.-G."/>
        </authorList>
    </citation>
    <scope>NUCLEOTIDE SEQUENCE [LARGE SCALE GENOMIC DNA]</scope>
    <source>
        <strain evidence="3 4">WSW3-B6</strain>
    </source>
</reference>
<evidence type="ECO:0000256" key="1">
    <source>
        <dbReference type="SAM" id="SignalP"/>
    </source>
</evidence>
<dbReference type="EMBL" id="CP080429">
    <property type="protein sequence ID" value="QYJ69282.1"/>
    <property type="molecule type" value="Genomic_DNA"/>
</dbReference>
<protein>
    <submittedName>
        <fullName evidence="3">PorT family protein</fullName>
    </submittedName>
</protein>
<gene>
    <name evidence="3" type="ORF">K1I41_05170</name>
</gene>
<feature type="signal peptide" evidence="1">
    <location>
        <begin position="1"/>
        <end position="18"/>
    </location>
</feature>
<dbReference type="Proteomes" id="UP000825381">
    <property type="component" value="Chromosome"/>
</dbReference>
<sequence>MRLLFIGILSCIVGTSFAQDTNELKETAKDSVTFEPDPLYREDQFYASISYILMQNKPDGYSQKSFSTGLTMGFLRDMPINEKRTYAIAAGLGYAYYNIKHNLQVIENVGTTSYQIASEGDFDRNKQVLHFLELPIELRWRNSTPSSHKFWRIYTGFKISYLFADKAQYYPTSGGSTKVKGNDDLNNLFYGAYLSVGWNTWNLYAYYGITPLYKDEARINEGNDAIQLNTVSLGLIFYIL</sequence>
<evidence type="ECO:0000313" key="4">
    <source>
        <dbReference type="Proteomes" id="UP000825381"/>
    </source>
</evidence>
<evidence type="ECO:0000259" key="2">
    <source>
        <dbReference type="Pfam" id="PF13568"/>
    </source>
</evidence>
<evidence type="ECO:0000313" key="3">
    <source>
        <dbReference type="EMBL" id="QYJ69282.1"/>
    </source>
</evidence>
<feature type="chain" id="PRO_5047231776" evidence="1">
    <location>
        <begin position="19"/>
        <end position="240"/>
    </location>
</feature>
<dbReference type="RefSeq" id="WP_220641617.1">
    <property type="nucleotide sequence ID" value="NZ_CP080429.1"/>
</dbReference>
<feature type="domain" description="Outer membrane protein beta-barrel" evidence="2">
    <location>
        <begin position="23"/>
        <end position="212"/>
    </location>
</feature>
<keyword evidence="4" id="KW-1185">Reference proteome</keyword>
<dbReference type="Pfam" id="PF13568">
    <property type="entry name" value="OMP_b-brl_2"/>
    <property type="match status" value="1"/>
</dbReference>
<proteinExistence type="predicted"/>
<name>A0ABX8V989_9FLAO</name>
<accession>A0ABX8V989</accession>
<keyword evidence="1" id="KW-0732">Signal</keyword>